<name>A0ABZ1IGE3_9PSEU</name>
<feature type="domain" description="Rieske" evidence="5">
    <location>
        <begin position="8"/>
        <end position="105"/>
    </location>
</feature>
<keyword evidence="2" id="KW-0479">Metal-binding</keyword>
<evidence type="ECO:0000259" key="5">
    <source>
        <dbReference type="PROSITE" id="PS51296"/>
    </source>
</evidence>
<dbReference type="Proteomes" id="UP001330812">
    <property type="component" value="Chromosome"/>
</dbReference>
<evidence type="ECO:0000313" key="6">
    <source>
        <dbReference type="EMBL" id="WSE33540.1"/>
    </source>
</evidence>
<dbReference type="InterPro" id="IPR036922">
    <property type="entry name" value="Rieske_2Fe-2S_sf"/>
</dbReference>
<dbReference type="Pfam" id="PF00355">
    <property type="entry name" value="Rieske"/>
    <property type="match status" value="1"/>
</dbReference>
<reference evidence="6 7" key="1">
    <citation type="journal article" date="2015" name="Int. J. Syst. Evol. Microbiol.">
        <title>Amycolatopsis rhabdoformis sp. nov., an actinomycete isolated from a tropical forest soil.</title>
        <authorList>
            <person name="Souza W.R."/>
            <person name="Silva R.E."/>
            <person name="Goodfellow M."/>
            <person name="Busarakam K."/>
            <person name="Figueiro F.S."/>
            <person name="Ferreira D."/>
            <person name="Rodrigues-Filho E."/>
            <person name="Moraes L.A.B."/>
            <person name="Zucchi T.D."/>
        </authorList>
    </citation>
    <scope>NUCLEOTIDE SEQUENCE [LARGE SCALE GENOMIC DNA]</scope>
    <source>
        <strain evidence="6 7">NCIMB 14900</strain>
    </source>
</reference>
<dbReference type="Gene3D" id="2.102.10.10">
    <property type="entry name" value="Rieske [2Fe-2S] iron-sulphur domain"/>
    <property type="match status" value="1"/>
</dbReference>
<evidence type="ECO:0000256" key="1">
    <source>
        <dbReference type="ARBA" id="ARBA00022714"/>
    </source>
</evidence>
<protein>
    <submittedName>
        <fullName evidence="6">Rieske (2Fe-2S) protein</fullName>
    </submittedName>
</protein>
<dbReference type="InterPro" id="IPR017941">
    <property type="entry name" value="Rieske_2Fe-2S"/>
</dbReference>
<keyword evidence="4" id="KW-0411">Iron-sulfur</keyword>
<proteinExistence type="predicted"/>
<keyword evidence="1" id="KW-0001">2Fe-2S</keyword>
<dbReference type="CDD" id="cd03467">
    <property type="entry name" value="Rieske"/>
    <property type="match status" value="1"/>
</dbReference>
<organism evidence="6 7">
    <name type="scientific">Amycolatopsis rhabdoformis</name>
    <dbReference type="NCBI Taxonomy" id="1448059"/>
    <lineage>
        <taxon>Bacteria</taxon>
        <taxon>Bacillati</taxon>
        <taxon>Actinomycetota</taxon>
        <taxon>Actinomycetes</taxon>
        <taxon>Pseudonocardiales</taxon>
        <taxon>Pseudonocardiaceae</taxon>
        <taxon>Amycolatopsis</taxon>
    </lineage>
</organism>
<keyword evidence="3" id="KW-0408">Iron</keyword>
<keyword evidence="7" id="KW-1185">Reference proteome</keyword>
<evidence type="ECO:0000256" key="2">
    <source>
        <dbReference type="ARBA" id="ARBA00022723"/>
    </source>
</evidence>
<evidence type="ECO:0000256" key="3">
    <source>
        <dbReference type="ARBA" id="ARBA00023004"/>
    </source>
</evidence>
<dbReference type="SUPFAM" id="SSF50022">
    <property type="entry name" value="ISP domain"/>
    <property type="match status" value="1"/>
</dbReference>
<gene>
    <name evidence="6" type="ORF">VSH64_15735</name>
</gene>
<sequence>MQHTGTFVPIAEVTALREGFLSTHEIEGRAVVVATTAAGIHVYDGTCPHADFQFGAARLRRGCEIECQMHGARFTADETGEVTKGPAKEPLWVLESRVVDGVVEVLVDW</sequence>
<dbReference type="EMBL" id="CP142149">
    <property type="protein sequence ID" value="WSE33540.1"/>
    <property type="molecule type" value="Genomic_DNA"/>
</dbReference>
<dbReference type="PROSITE" id="PS51296">
    <property type="entry name" value="RIESKE"/>
    <property type="match status" value="1"/>
</dbReference>
<accession>A0ABZ1IGE3</accession>
<evidence type="ECO:0000256" key="4">
    <source>
        <dbReference type="ARBA" id="ARBA00023014"/>
    </source>
</evidence>
<evidence type="ECO:0000313" key="7">
    <source>
        <dbReference type="Proteomes" id="UP001330812"/>
    </source>
</evidence>
<dbReference type="RefSeq" id="WP_326836338.1">
    <property type="nucleotide sequence ID" value="NZ_CP142149.1"/>
</dbReference>